<comment type="caution">
    <text evidence="1">The sequence shown here is derived from an EMBL/GenBank/DDBJ whole genome shotgun (WGS) entry which is preliminary data.</text>
</comment>
<accession>A0A8J3VRF8</accession>
<evidence type="ECO:0000313" key="2">
    <source>
        <dbReference type="Proteomes" id="UP000642748"/>
    </source>
</evidence>
<evidence type="ECO:0000313" key="1">
    <source>
        <dbReference type="EMBL" id="GIH16089.1"/>
    </source>
</evidence>
<dbReference type="RefSeq" id="WP_203919683.1">
    <property type="nucleotide sequence ID" value="NZ_BONZ01000039.1"/>
</dbReference>
<reference evidence="1" key="1">
    <citation type="submission" date="2021-01" db="EMBL/GenBank/DDBJ databases">
        <title>Whole genome shotgun sequence of Rugosimonospora africana NBRC 104875.</title>
        <authorList>
            <person name="Komaki H."/>
            <person name="Tamura T."/>
        </authorList>
    </citation>
    <scope>NUCLEOTIDE SEQUENCE</scope>
    <source>
        <strain evidence="1">NBRC 104875</strain>
    </source>
</reference>
<dbReference type="EMBL" id="BONZ01000039">
    <property type="protein sequence ID" value="GIH16089.1"/>
    <property type="molecule type" value="Genomic_DNA"/>
</dbReference>
<keyword evidence="2" id="KW-1185">Reference proteome</keyword>
<gene>
    <name evidence="1" type="ORF">Raf01_42610</name>
</gene>
<dbReference type="Proteomes" id="UP000642748">
    <property type="component" value="Unassembled WGS sequence"/>
</dbReference>
<name>A0A8J3VRF8_9ACTN</name>
<proteinExistence type="predicted"/>
<organism evidence="1 2">
    <name type="scientific">Rugosimonospora africana</name>
    <dbReference type="NCBI Taxonomy" id="556532"/>
    <lineage>
        <taxon>Bacteria</taxon>
        <taxon>Bacillati</taxon>
        <taxon>Actinomycetota</taxon>
        <taxon>Actinomycetes</taxon>
        <taxon>Micromonosporales</taxon>
        <taxon>Micromonosporaceae</taxon>
        <taxon>Rugosimonospora</taxon>
    </lineage>
</organism>
<dbReference type="AlphaFoldDB" id="A0A8J3VRF8"/>
<sequence length="251" mass="27033">MLTGAVEVYANHPSVIIGSTSWPELDRGDGPAVADGRHVEVRTRGQRAHTRVSVWSRTMPLVGTVVFDGKLDLDDYTICVGDIERLGRWTLRIEQTGVQRVVVLVDDPGHASRVNVGLGIGTEVRAIPSIDGPALFNVLTAQPESLPGSNERGLVLDGHDSPHARLSAAIRLLSESDPARPWLEQYEAENIAEWMRWLGIELSRARAQELGAELTRLVDAARSTAGSDSHGGIPPQAADHIAATLLAAITK</sequence>
<protein>
    <submittedName>
        <fullName evidence="1">Uncharacterized protein</fullName>
    </submittedName>
</protein>